<proteinExistence type="inferred from homology"/>
<protein>
    <submittedName>
        <fullName evidence="11">Multisubunit Na+/H+ antiporter, MnhB subunit</fullName>
    </submittedName>
</protein>
<feature type="transmembrane region" description="Helical" evidence="7">
    <location>
        <begin position="285"/>
        <end position="305"/>
    </location>
</feature>
<dbReference type="EMBL" id="FMVT01000007">
    <property type="protein sequence ID" value="SCY65798.1"/>
    <property type="molecule type" value="Genomic_DNA"/>
</dbReference>
<keyword evidence="4 7" id="KW-0812">Transmembrane</keyword>
<feature type="transmembrane region" description="Helical" evidence="7">
    <location>
        <begin position="152"/>
        <end position="172"/>
    </location>
</feature>
<evidence type="ECO:0000259" key="8">
    <source>
        <dbReference type="Pfam" id="PF04039"/>
    </source>
</evidence>
<dbReference type="STRING" id="336292.SAMN05660710_02233"/>
<dbReference type="PANTHER" id="PTHR33932">
    <property type="entry name" value="NA(+)/H(+) ANTIPORTER SUBUNIT B"/>
    <property type="match status" value="1"/>
</dbReference>
<dbReference type="PANTHER" id="PTHR33932:SF4">
    <property type="entry name" value="NA(+)_H(+) ANTIPORTER SUBUNIT B"/>
    <property type="match status" value="1"/>
</dbReference>
<dbReference type="InterPro" id="IPR007182">
    <property type="entry name" value="MnhB"/>
</dbReference>
<name>A0A1G5HRZ9_9RHOB</name>
<feature type="domain" description="Na+/H+ antiporter MnhB subunit-related protein" evidence="8">
    <location>
        <begin position="193"/>
        <end position="282"/>
    </location>
</feature>
<feature type="domain" description="MrpA C-terminal/MbhD" evidence="9">
    <location>
        <begin position="15"/>
        <end position="79"/>
    </location>
</feature>
<feature type="transmembrane region" description="Helical" evidence="7">
    <location>
        <begin position="56"/>
        <end position="72"/>
    </location>
</feature>
<evidence type="ECO:0000259" key="9">
    <source>
        <dbReference type="Pfam" id="PF13244"/>
    </source>
</evidence>
<evidence type="ECO:0000256" key="2">
    <source>
        <dbReference type="ARBA" id="ARBA00009425"/>
    </source>
</evidence>
<evidence type="ECO:0000256" key="5">
    <source>
        <dbReference type="ARBA" id="ARBA00022989"/>
    </source>
</evidence>
<keyword evidence="12" id="KW-1185">Reference proteome</keyword>
<dbReference type="Pfam" id="PF20501">
    <property type="entry name" value="MbhE"/>
    <property type="match status" value="1"/>
</dbReference>
<reference evidence="11 12" key="1">
    <citation type="submission" date="2016-10" db="EMBL/GenBank/DDBJ databases">
        <authorList>
            <person name="de Groot N.N."/>
        </authorList>
    </citation>
    <scope>NUCLEOTIDE SEQUENCE [LARGE SCALE GENOMIC DNA]</scope>
    <source>
        <strain evidence="11 12">CGMCC 1.8925</strain>
    </source>
</reference>
<keyword evidence="5 7" id="KW-1133">Transmembrane helix</keyword>
<dbReference type="RefSeq" id="WP_090744078.1">
    <property type="nucleotide sequence ID" value="NZ_FMVT01000007.1"/>
</dbReference>
<evidence type="ECO:0000256" key="3">
    <source>
        <dbReference type="ARBA" id="ARBA00022475"/>
    </source>
</evidence>
<dbReference type="OrthoDB" id="4962908at2"/>
<evidence type="ECO:0000256" key="7">
    <source>
        <dbReference type="SAM" id="Phobius"/>
    </source>
</evidence>
<dbReference type="Pfam" id="PF04039">
    <property type="entry name" value="MnhB"/>
    <property type="match status" value="1"/>
</dbReference>
<feature type="transmembrane region" description="Helical" evidence="7">
    <location>
        <begin position="101"/>
        <end position="119"/>
    </location>
</feature>
<dbReference type="InterPro" id="IPR025383">
    <property type="entry name" value="MrpA_C/MbhD"/>
</dbReference>
<keyword evidence="3" id="KW-1003">Cell membrane</keyword>
<comment type="similarity">
    <text evidence="2">Belongs to the CPA3 antiporters (TC 2.A.63) subunit B family.</text>
</comment>
<comment type="subcellular location">
    <subcellularLocation>
        <location evidence="1">Cell membrane</location>
        <topology evidence="1">Multi-pass membrane protein</topology>
    </subcellularLocation>
</comment>
<dbReference type="InterPro" id="IPR046806">
    <property type="entry name" value="MrpA_C/MbhE"/>
</dbReference>
<feature type="transmembrane region" description="Helical" evidence="7">
    <location>
        <begin position="193"/>
        <end position="213"/>
    </location>
</feature>
<evidence type="ECO:0000256" key="1">
    <source>
        <dbReference type="ARBA" id="ARBA00004651"/>
    </source>
</evidence>
<dbReference type="Proteomes" id="UP000199502">
    <property type="component" value="Unassembled WGS sequence"/>
</dbReference>
<gene>
    <name evidence="11" type="ORF">SAMN05660710_02233</name>
</gene>
<dbReference type="GO" id="GO:0005886">
    <property type="term" value="C:plasma membrane"/>
    <property type="evidence" value="ECO:0007669"/>
    <property type="project" value="UniProtKB-SubCell"/>
</dbReference>
<dbReference type="Pfam" id="PF13244">
    <property type="entry name" value="MbhD"/>
    <property type="match status" value="1"/>
</dbReference>
<feature type="transmembrane region" description="Helical" evidence="7">
    <location>
        <begin position="219"/>
        <end position="239"/>
    </location>
</feature>
<evidence type="ECO:0000256" key="6">
    <source>
        <dbReference type="ARBA" id="ARBA00023136"/>
    </source>
</evidence>
<feature type="transmembrane region" description="Helical" evidence="7">
    <location>
        <begin position="33"/>
        <end position="50"/>
    </location>
</feature>
<evidence type="ECO:0000313" key="12">
    <source>
        <dbReference type="Proteomes" id="UP000199502"/>
    </source>
</evidence>
<feature type="transmembrane region" description="Helical" evidence="7">
    <location>
        <begin position="251"/>
        <end position="273"/>
    </location>
</feature>
<sequence>MPDPLLVFDLILAAAVVGLALGALLVRDAFAGVLLFVVFGLLSALAWVRLAAPDVALAEAAIGTGLTGALLLKTLHHLRGDLAAWQSPPVAAASVPSALRWTNAALAILIVAGLGWAILGSPLRTTGLELLVADALPHSGVENPVTAVLLNFRAYDTLMEVVVLLAAVIVVWQIERGLDRRPAPDLGPVWQGFARLTLPAAAIVGVYLLWAGADAPGGAFQGGAILAATGLLVLLGGLYRPDPAHRPVARLLFVLGTVAFAGIALLVAAGSRVSFEYPQDQAKALILLIEGLLTISIAVTLMALFHGREPAAQHREIRHER</sequence>
<dbReference type="AlphaFoldDB" id="A0A1G5HRZ9"/>
<organism evidence="11 12">
    <name type="scientific">Paracoccus tibetensis</name>
    <dbReference type="NCBI Taxonomy" id="336292"/>
    <lineage>
        <taxon>Bacteria</taxon>
        <taxon>Pseudomonadati</taxon>
        <taxon>Pseudomonadota</taxon>
        <taxon>Alphaproteobacteria</taxon>
        <taxon>Rhodobacterales</taxon>
        <taxon>Paracoccaceae</taxon>
        <taxon>Paracoccus</taxon>
    </lineage>
</organism>
<keyword evidence="6 7" id="KW-0472">Membrane</keyword>
<feature type="transmembrane region" description="Helical" evidence="7">
    <location>
        <begin position="6"/>
        <end position="26"/>
    </location>
</feature>
<evidence type="ECO:0000259" key="10">
    <source>
        <dbReference type="Pfam" id="PF20501"/>
    </source>
</evidence>
<evidence type="ECO:0000256" key="4">
    <source>
        <dbReference type="ARBA" id="ARBA00022692"/>
    </source>
</evidence>
<evidence type="ECO:0000313" key="11">
    <source>
        <dbReference type="EMBL" id="SCY65798.1"/>
    </source>
</evidence>
<dbReference type="InterPro" id="IPR050622">
    <property type="entry name" value="CPA3_antiporter_subunitB"/>
</dbReference>
<accession>A0A1G5HRZ9</accession>
<feature type="domain" description="MrpA C-terminal/MbhE" evidence="10">
    <location>
        <begin position="107"/>
        <end position="184"/>
    </location>
</feature>